<protein>
    <submittedName>
        <fullName evidence="1">Uncharacterized protein</fullName>
    </submittedName>
</protein>
<dbReference type="RefSeq" id="WP_193184179.1">
    <property type="nucleotide sequence ID" value="NZ_JACVXA010000047.1"/>
</dbReference>
<dbReference type="Proteomes" id="UP000609121">
    <property type="component" value="Unassembled WGS sequence"/>
</dbReference>
<accession>A0A8J6ZAN1</accession>
<evidence type="ECO:0000313" key="1">
    <source>
        <dbReference type="EMBL" id="MBE3639470.1"/>
    </source>
</evidence>
<sequence>MTIARKVNGRAGNWARREGMFLGAAQAWLLEGPQGWMPGGCLLPVDRLASALAGPASGGLAVQLGPEPDLRGALPLPVPRQAAAGHTAAQVWTQLPQPLPVVLSVTAAGAARRRMRRLAVPLVDAEGRRFWLPAGRISAPVLADGSPGARHWEAAWQLPRGMGGEMAVATVLLGLQEVMQALSVASARHALLLRLDLAGLGLDRGAVRQLERLVSRQLRRFCWTTGQGALLLSERGFVQEYADAGMVLQPGRAARLDLLLPPDRRVPVFLDLQQSVAAGACGPLSLSLQAQSGERQEMSTMPQDGETGRFEAANGGLAAVLSPDPATAAGRAARLSHVLGFAPTCSEPVYGRSCAEAGEWSLTLRNGGPATTRLSLALNGAMPLLPGWQMARASLRSSRSQGWDPEMLDYAQPEFFGLRSRFEAIVGRADPVPPLVLRRHVETGAWPLAAVCAGTRSHGIPVHGPAGPETELRQPGSLALLRGLSVREDRLVALCVQLLAEAPPGRLTERLSERLAQAAV</sequence>
<proteinExistence type="predicted"/>
<evidence type="ECO:0000313" key="2">
    <source>
        <dbReference type="Proteomes" id="UP000609121"/>
    </source>
</evidence>
<reference evidence="1" key="1">
    <citation type="submission" date="2020-09" db="EMBL/GenBank/DDBJ databases">
        <title>A novel bacterium of genus Mangrovicoccus, isolated from South China Sea.</title>
        <authorList>
            <person name="Huang H."/>
            <person name="Mo K."/>
            <person name="Hu Y."/>
        </authorList>
    </citation>
    <scope>NUCLEOTIDE SEQUENCE</scope>
    <source>
        <strain evidence="1">HB182678</strain>
    </source>
</reference>
<organism evidence="1 2">
    <name type="scientific">Mangrovicoccus algicola</name>
    <dbReference type="NCBI Taxonomy" id="2771008"/>
    <lineage>
        <taxon>Bacteria</taxon>
        <taxon>Pseudomonadati</taxon>
        <taxon>Pseudomonadota</taxon>
        <taxon>Alphaproteobacteria</taxon>
        <taxon>Rhodobacterales</taxon>
        <taxon>Paracoccaceae</taxon>
        <taxon>Mangrovicoccus</taxon>
    </lineage>
</organism>
<dbReference type="AlphaFoldDB" id="A0A8J6ZAN1"/>
<gene>
    <name evidence="1" type="ORF">ICN82_14810</name>
</gene>
<comment type="caution">
    <text evidence="1">The sequence shown here is derived from an EMBL/GenBank/DDBJ whole genome shotgun (WGS) entry which is preliminary data.</text>
</comment>
<keyword evidence="2" id="KW-1185">Reference proteome</keyword>
<dbReference type="EMBL" id="JACVXA010000047">
    <property type="protein sequence ID" value="MBE3639470.1"/>
    <property type="molecule type" value="Genomic_DNA"/>
</dbReference>
<name>A0A8J6ZAN1_9RHOB</name>